<keyword evidence="2" id="KW-0812">Transmembrane</keyword>
<comment type="caution">
    <text evidence="3">The sequence shown here is derived from an EMBL/GenBank/DDBJ whole genome shotgun (WGS) entry which is preliminary data.</text>
</comment>
<keyword evidence="2" id="KW-1133">Transmembrane helix</keyword>
<keyword evidence="2" id="KW-0472">Membrane</keyword>
<reference evidence="3 4" key="1">
    <citation type="submission" date="2019-09" db="EMBL/GenBank/DDBJ databases">
        <title>The hologenome of the rock-dwelling lichen Lasallia pustulata.</title>
        <authorList>
            <person name="Greshake Tzovaras B."/>
            <person name="Segers F."/>
            <person name="Bicker A."/>
            <person name="Dal Grande F."/>
            <person name="Otte J."/>
            <person name="Hankeln T."/>
            <person name="Schmitt I."/>
            <person name="Ebersberger I."/>
        </authorList>
    </citation>
    <scope>NUCLEOTIDE SEQUENCE [LARGE SCALE GENOMIC DNA]</scope>
    <source>
        <strain evidence="3">A1-1</strain>
    </source>
</reference>
<dbReference type="OrthoDB" id="10596325at2759"/>
<evidence type="ECO:0000313" key="4">
    <source>
        <dbReference type="Proteomes" id="UP000324767"/>
    </source>
</evidence>
<feature type="region of interest" description="Disordered" evidence="1">
    <location>
        <begin position="1"/>
        <end position="59"/>
    </location>
</feature>
<feature type="compositionally biased region" description="Basic and acidic residues" evidence="1">
    <location>
        <begin position="1"/>
        <end position="12"/>
    </location>
</feature>
<organism evidence="3 4">
    <name type="scientific">Lasallia pustulata</name>
    <dbReference type="NCBI Taxonomy" id="136370"/>
    <lineage>
        <taxon>Eukaryota</taxon>
        <taxon>Fungi</taxon>
        <taxon>Dikarya</taxon>
        <taxon>Ascomycota</taxon>
        <taxon>Pezizomycotina</taxon>
        <taxon>Lecanoromycetes</taxon>
        <taxon>OSLEUM clade</taxon>
        <taxon>Umbilicariomycetidae</taxon>
        <taxon>Umbilicariales</taxon>
        <taxon>Umbilicariaceae</taxon>
        <taxon>Lasallia</taxon>
    </lineage>
</organism>
<gene>
    <name evidence="3" type="ORF">FRX48_05093</name>
</gene>
<evidence type="ECO:0000313" key="3">
    <source>
        <dbReference type="EMBL" id="KAA6410783.1"/>
    </source>
</evidence>
<name>A0A5M8PMU2_9LECA</name>
<feature type="transmembrane region" description="Helical" evidence="2">
    <location>
        <begin position="155"/>
        <end position="178"/>
    </location>
</feature>
<evidence type="ECO:0000256" key="2">
    <source>
        <dbReference type="SAM" id="Phobius"/>
    </source>
</evidence>
<dbReference type="Proteomes" id="UP000324767">
    <property type="component" value="Unassembled WGS sequence"/>
</dbReference>
<dbReference type="AlphaFoldDB" id="A0A5M8PMU2"/>
<evidence type="ECO:0000256" key="1">
    <source>
        <dbReference type="SAM" id="MobiDB-lite"/>
    </source>
</evidence>
<proteinExistence type="predicted"/>
<protein>
    <submittedName>
        <fullName evidence="3">Uncharacterized protein</fullName>
    </submittedName>
</protein>
<dbReference type="EMBL" id="VXIT01000008">
    <property type="protein sequence ID" value="KAA6410783.1"/>
    <property type="molecule type" value="Genomic_DNA"/>
</dbReference>
<sequence>MKATTRPRDRIEVAANSYVGRKTQQNQQSVRKLGSQVPHEGVQEADGDNRSSANSEDDEIARTQKSLLASLGKWAAAWFPRLWRPAPSLQFPRADGSPTLHDDVSFREPFSPAMSIISSYEPTHLAETTQGLSIFERIYWAISLVFHGIDRFAEFIFPLAVAVLFLSFFVHIVILLYLEVSSYYHSLNDSSAVCHFCLTSPFLSVCRSTDALPTMDSPAVDTFGDMQIMTERGVSTIDEADQAASTSLAISNASTRISTFREALAQTDLRSRDILSQEIAKFFDKSEANQDSWMKFSSARLEVFEGLWIELFAFGQV</sequence>
<accession>A0A5M8PMU2</accession>